<keyword evidence="2" id="KW-1185">Reference proteome</keyword>
<evidence type="ECO:0000313" key="2">
    <source>
        <dbReference type="Proteomes" id="UP000677054"/>
    </source>
</evidence>
<dbReference type="EMBL" id="LR903972">
    <property type="protein sequence ID" value="CAD7252457.1"/>
    <property type="molecule type" value="Genomic_DNA"/>
</dbReference>
<sequence length="189" mass="20701">MLILTEWTVPAAGLQPPWVKRNQVSCGAEPPFLVSVASASAQDISTHLLRISIVSFIIRINELERLVGSVKEVEAEWPIPQPQIKGGSWKPISAGAQSAQVQLLYGVGRFTEMSQIKPDSGGEPAEDHNQYQLVALTFLYYQEVSQCREGKGIGKITQLMSCKNLLNTAHSKSFIDGVLGSFTHAAEFF</sequence>
<dbReference type="AlphaFoldDB" id="A0A7R9FRJ5"/>
<evidence type="ECO:0000313" key="1">
    <source>
        <dbReference type="EMBL" id="CAD7252457.1"/>
    </source>
</evidence>
<reference evidence="1" key="1">
    <citation type="submission" date="2020-11" db="EMBL/GenBank/DDBJ databases">
        <authorList>
            <person name="Tran Van P."/>
        </authorList>
    </citation>
    <scope>NUCLEOTIDE SEQUENCE</scope>
</reference>
<dbReference type="Proteomes" id="UP000677054">
    <property type="component" value="Unassembled WGS sequence"/>
</dbReference>
<proteinExistence type="predicted"/>
<protein>
    <submittedName>
        <fullName evidence="1">Uncharacterized protein</fullName>
    </submittedName>
</protein>
<organism evidence="1">
    <name type="scientific">Darwinula stevensoni</name>
    <dbReference type="NCBI Taxonomy" id="69355"/>
    <lineage>
        <taxon>Eukaryota</taxon>
        <taxon>Metazoa</taxon>
        <taxon>Ecdysozoa</taxon>
        <taxon>Arthropoda</taxon>
        <taxon>Crustacea</taxon>
        <taxon>Oligostraca</taxon>
        <taxon>Ostracoda</taxon>
        <taxon>Podocopa</taxon>
        <taxon>Podocopida</taxon>
        <taxon>Darwinulocopina</taxon>
        <taxon>Darwinuloidea</taxon>
        <taxon>Darwinulidae</taxon>
        <taxon>Darwinula</taxon>
    </lineage>
</organism>
<name>A0A7R9FRJ5_9CRUS</name>
<gene>
    <name evidence="1" type="ORF">DSTB1V02_LOCUS12215</name>
</gene>
<dbReference type="EMBL" id="CAJPEV010004455">
    <property type="protein sequence ID" value="CAG0901813.1"/>
    <property type="molecule type" value="Genomic_DNA"/>
</dbReference>
<dbReference type="OrthoDB" id="2018754at2759"/>
<accession>A0A7R9FRJ5</accession>